<proteinExistence type="predicted"/>
<accession>A0AAE1F4Q6</accession>
<evidence type="ECO:0000313" key="1">
    <source>
        <dbReference type="EMBL" id="KAK3866855.1"/>
    </source>
</evidence>
<comment type="caution">
    <text evidence="1">The sequence shown here is derived from an EMBL/GenBank/DDBJ whole genome shotgun (WGS) entry which is preliminary data.</text>
</comment>
<gene>
    <name evidence="1" type="ORF">Pcinc_027633</name>
</gene>
<sequence length="88" mass="10139">MEEEASETFKCPFCPLQSNKKAFVIAHQHFRHPGLVQRHEESVVVRVPPPDTADDNPVDEPVTIEVEYAIPVPEVSNEDVRSLQWWFL</sequence>
<reference evidence="1" key="1">
    <citation type="submission" date="2023-10" db="EMBL/GenBank/DDBJ databases">
        <title>Genome assemblies of two species of porcelain crab, Petrolisthes cinctipes and Petrolisthes manimaculis (Anomura: Porcellanidae).</title>
        <authorList>
            <person name="Angst P."/>
        </authorList>
    </citation>
    <scope>NUCLEOTIDE SEQUENCE</scope>
    <source>
        <strain evidence="1">PB745_01</strain>
        <tissue evidence="1">Gill</tissue>
    </source>
</reference>
<dbReference type="AlphaFoldDB" id="A0AAE1F4Q6"/>
<keyword evidence="2" id="KW-1185">Reference proteome</keyword>
<dbReference type="Proteomes" id="UP001286313">
    <property type="component" value="Unassembled WGS sequence"/>
</dbReference>
<dbReference type="EMBL" id="JAWQEG010003323">
    <property type="protein sequence ID" value="KAK3866855.1"/>
    <property type="molecule type" value="Genomic_DNA"/>
</dbReference>
<protein>
    <submittedName>
        <fullName evidence="1">Uncharacterized protein</fullName>
    </submittedName>
</protein>
<organism evidence="1 2">
    <name type="scientific">Petrolisthes cinctipes</name>
    <name type="common">Flat porcelain crab</name>
    <dbReference type="NCBI Taxonomy" id="88211"/>
    <lineage>
        <taxon>Eukaryota</taxon>
        <taxon>Metazoa</taxon>
        <taxon>Ecdysozoa</taxon>
        <taxon>Arthropoda</taxon>
        <taxon>Crustacea</taxon>
        <taxon>Multicrustacea</taxon>
        <taxon>Malacostraca</taxon>
        <taxon>Eumalacostraca</taxon>
        <taxon>Eucarida</taxon>
        <taxon>Decapoda</taxon>
        <taxon>Pleocyemata</taxon>
        <taxon>Anomura</taxon>
        <taxon>Galatheoidea</taxon>
        <taxon>Porcellanidae</taxon>
        <taxon>Petrolisthes</taxon>
    </lineage>
</organism>
<evidence type="ECO:0000313" key="2">
    <source>
        <dbReference type="Proteomes" id="UP001286313"/>
    </source>
</evidence>
<name>A0AAE1F4Q6_PETCI</name>